<reference evidence="3 4" key="1">
    <citation type="submission" date="2019-04" db="EMBL/GenBank/DDBJ databases">
        <title>Comparative genomics and transcriptomics to analyze fruiting body development in filamentous ascomycetes.</title>
        <authorList>
            <consortium name="DOE Joint Genome Institute"/>
            <person name="Lutkenhaus R."/>
            <person name="Traeger S."/>
            <person name="Breuer J."/>
            <person name="Kuo A."/>
            <person name="Lipzen A."/>
            <person name="Pangilinan J."/>
            <person name="Dilworth D."/>
            <person name="Sandor L."/>
            <person name="Poggeler S."/>
            <person name="Barry K."/>
            <person name="Grigoriev I.V."/>
            <person name="Nowrousian M."/>
        </authorList>
    </citation>
    <scope>NUCLEOTIDE SEQUENCE [LARGE SCALE GENOMIC DNA]</scope>
    <source>
        <strain evidence="3 4">CBS 389.68</strain>
    </source>
</reference>
<evidence type="ECO:0000313" key="4">
    <source>
        <dbReference type="Proteomes" id="UP000298138"/>
    </source>
</evidence>
<evidence type="ECO:0000313" key="3">
    <source>
        <dbReference type="EMBL" id="TGZ77267.1"/>
    </source>
</evidence>
<dbReference type="PANTHER" id="PTHR10039:SF15">
    <property type="entry name" value="NACHT DOMAIN-CONTAINING PROTEIN"/>
    <property type="match status" value="1"/>
</dbReference>
<dbReference type="InterPro" id="IPR027417">
    <property type="entry name" value="P-loop_NTPase"/>
</dbReference>
<dbReference type="InterPro" id="IPR056884">
    <property type="entry name" value="NPHP3-like_N"/>
</dbReference>
<evidence type="ECO:0000256" key="1">
    <source>
        <dbReference type="ARBA" id="ARBA00022737"/>
    </source>
</evidence>
<gene>
    <name evidence="3" type="ORF">EX30DRAFT_398680</name>
</gene>
<dbReference type="Gene3D" id="3.40.50.300">
    <property type="entry name" value="P-loop containing nucleotide triphosphate hydrolases"/>
    <property type="match status" value="1"/>
</dbReference>
<dbReference type="Proteomes" id="UP000298138">
    <property type="component" value="Unassembled WGS sequence"/>
</dbReference>
<dbReference type="AlphaFoldDB" id="A0A4S2MR96"/>
<keyword evidence="4" id="KW-1185">Reference proteome</keyword>
<dbReference type="InParanoid" id="A0A4S2MR96"/>
<name>A0A4S2MR96_9PEZI</name>
<organism evidence="3 4">
    <name type="scientific">Ascodesmis nigricans</name>
    <dbReference type="NCBI Taxonomy" id="341454"/>
    <lineage>
        <taxon>Eukaryota</taxon>
        <taxon>Fungi</taxon>
        <taxon>Dikarya</taxon>
        <taxon>Ascomycota</taxon>
        <taxon>Pezizomycotina</taxon>
        <taxon>Pezizomycetes</taxon>
        <taxon>Pezizales</taxon>
        <taxon>Ascodesmidaceae</taxon>
        <taxon>Ascodesmis</taxon>
    </lineage>
</organism>
<protein>
    <recommendedName>
        <fullName evidence="2">Nephrocystin 3-like N-terminal domain-containing protein</fullName>
    </recommendedName>
</protein>
<sequence>MVEPETLPVSISNHETYRHGRSYFTCDEHCGAGRKVCELGSGYLSGVKSANKERAQLFEEIRRFQIVLNQLKEATEQPTTPGALQLLRGLEPDLASSLAQPTQPCVLTQCEDDMTALLQKLKPDYRFKGVWKNLKWPLKETEMAKIATRLGRYYILFTMAISAGAGKMVLDSVVINHLEENAGPGNGLTYVYCDYKDVALDAIKLISSILRLLIHNKPLSKAMRVAYKTYSERGSGIRPTVEEYTEYLKEYSAQYERLYIVIEALDECTDDYGARGILISTLRAIHSNVSLLVTSRSIDISTILPDAARLDILAHDDDVKAFVSGRLQHESMKKLSKLCTDGLYDEIQDVIAQKSQGMFLLAKLHLFLLKTLYNRAMVKKALRRLPQSLDDIYHETMLRISGAVETEKSLAFRVISWIVAAVCPFSVPELQHALVVSPEAIEPGEILDDIDSEAITESDWLVSVCAGLVAIERERQLVP</sequence>
<dbReference type="STRING" id="341454.A0A4S2MR96"/>
<accession>A0A4S2MR96</accession>
<dbReference type="OrthoDB" id="195446at2759"/>
<proteinExistence type="predicted"/>
<dbReference type="EMBL" id="ML220156">
    <property type="protein sequence ID" value="TGZ77267.1"/>
    <property type="molecule type" value="Genomic_DNA"/>
</dbReference>
<dbReference type="Pfam" id="PF24883">
    <property type="entry name" value="NPHP3_N"/>
    <property type="match status" value="1"/>
</dbReference>
<keyword evidence="1" id="KW-0677">Repeat</keyword>
<dbReference type="PANTHER" id="PTHR10039">
    <property type="entry name" value="AMELOGENIN"/>
    <property type="match status" value="1"/>
</dbReference>
<feature type="domain" description="Nephrocystin 3-like N-terminal" evidence="2">
    <location>
        <begin position="137"/>
        <end position="296"/>
    </location>
</feature>
<evidence type="ECO:0000259" key="2">
    <source>
        <dbReference type="Pfam" id="PF24883"/>
    </source>
</evidence>